<protein>
    <submittedName>
        <fullName evidence="2">Uncharacterized protein</fullName>
    </submittedName>
</protein>
<dbReference type="EMBL" id="EQ980264">
    <property type="protein sequence ID" value="EEF25206.1"/>
    <property type="molecule type" value="Genomic_DNA"/>
</dbReference>
<evidence type="ECO:0000313" key="2">
    <source>
        <dbReference type="EMBL" id="EEF25206.1"/>
    </source>
</evidence>
<evidence type="ECO:0000313" key="3">
    <source>
        <dbReference type="Proteomes" id="UP000008311"/>
    </source>
</evidence>
<name>B9TG07_RICCO</name>
<keyword evidence="3" id="KW-1185">Reference proteome</keyword>
<sequence>MESASEPDMDVPAVQRVADQPAAQHVRQRPQQRAVARAGPGQEKVLVDPVEHRQAVDPVDEEQRRQQFAEQVDEQRIAAKHLEEVGPAALAAQVDHVQQHRQHRQVDGDGDQRVGAGPQLLIQREHAAPAQAQRRQHRPGQHQPGDGFVTGAETAHQPAGKIPRQHIDDGRQGAEYPLRIEGDALAVVHMRFAQHQQVQLALRVALQRVVAKRGHQRPIAEQRQHREHQRALPAAVMQDQRRRAVAERNTLQHAENARAGKRDQRHAVVEAENGT</sequence>
<feature type="compositionally biased region" description="Basic and acidic residues" evidence="1">
    <location>
        <begin position="255"/>
        <end position="269"/>
    </location>
</feature>
<feature type="non-terminal residue" evidence="2">
    <location>
        <position position="275"/>
    </location>
</feature>
<evidence type="ECO:0000256" key="1">
    <source>
        <dbReference type="SAM" id="MobiDB-lite"/>
    </source>
</evidence>
<reference evidence="3" key="1">
    <citation type="journal article" date="2010" name="Nat. Biotechnol.">
        <title>Draft genome sequence of the oilseed species Ricinus communis.</title>
        <authorList>
            <person name="Chan A.P."/>
            <person name="Crabtree J."/>
            <person name="Zhao Q."/>
            <person name="Lorenzi H."/>
            <person name="Orvis J."/>
            <person name="Puiu D."/>
            <person name="Melake-Berhan A."/>
            <person name="Jones K.M."/>
            <person name="Redman J."/>
            <person name="Chen G."/>
            <person name="Cahoon E.B."/>
            <person name="Gedil M."/>
            <person name="Stanke M."/>
            <person name="Haas B.J."/>
            <person name="Wortman J.R."/>
            <person name="Fraser-Liggett C.M."/>
            <person name="Ravel J."/>
            <person name="Rabinowicz P.D."/>
        </authorList>
    </citation>
    <scope>NUCLEOTIDE SEQUENCE [LARGE SCALE GENOMIC DNA]</scope>
    <source>
        <strain evidence="3">cv. Hale</strain>
    </source>
</reference>
<feature type="region of interest" description="Disordered" evidence="1">
    <location>
        <begin position="1"/>
        <end position="69"/>
    </location>
</feature>
<dbReference type="AlphaFoldDB" id="B9TG07"/>
<feature type="compositionally biased region" description="Basic and acidic residues" evidence="1">
    <location>
        <begin position="45"/>
        <end position="69"/>
    </location>
</feature>
<organism evidence="2 3">
    <name type="scientific">Ricinus communis</name>
    <name type="common">Castor bean</name>
    <dbReference type="NCBI Taxonomy" id="3988"/>
    <lineage>
        <taxon>Eukaryota</taxon>
        <taxon>Viridiplantae</taxon>
        <taxon>Streptophyta</taxon>
        <taxon>Embryophyta</taxon>
        <taxon>Tracheophyta</taxon>
        <taxon>Spermatophyta</taxon>
        <taxon>Magnoliopsida</taxon>
        <taxon>eudicotyledons</taxon>
        <taxon>Gunneridae</taxon>
        <taxon>Pentapetalae</taxon>
        <taxon>rosids</taxon>
        <taxon>fabids</taxon>
        <taxon>Malpighiales</taxon>
        <taxon>Euphorbiaceae</taxon>
        <taxon>Acalyphoideae</taxon>
        <taxon>Acalypheae</taxon>
        <taxon>Ricinus</taxon>
    </lineage>
</organism>
<gene>
    <name evidence="2" type="ORF">RCOM_0045640</name>
</gene>
<accession>B9TG07</accession>
<dbReference type="InParanoid" id="B9TG07"/>
<dbReference type="Proteomes" id="UP000008311">
    <property type="component" value="Unassembled WGS sequence"/>
</dbReference>
<feature type="compositionally biased region" description="Low complexity" evidence="1">
    <location>
        <begin position="20"/>
        <end position="38"/>
    </location>
</feature>
<feature type="region of interest" description="Disordered" evidence="1">
    <location>
        <begin position="251"/>
        <end position="275"/>
    </location>
</feature>
<feature type="region of interest" description="Disordered" evidence="1">
    <location>
        <begin position="94"/>
        <end position="169"/>
    </location>
</feature>
<proteinExistence type="predicted"/>